<dbReference type="Proteomes" id="UP001183682">
    <property type="component" value="Unassembled WGS sequence"/>
</dbReference>
<dbReference type="EMBL" id="CP050485">
    <property type="protein sequence ID" value="QOG27883.1"/>
    <property type="molecule type" value="Genomic_DNA"/>
</dbReference>
<evidence type="ECO:0000313" key="4">
    <source>
        <dbReference type="Proteomes" id="UP000439965"/>
    </source>
</evidence>
<dbReference type="EMBL" id="WVTI01000006">
    <property type="protein sequence ID" value="MXS26187.1"/>
    <property type="molecule type" value="Genomic_DNA"/>
</dbReference>
<reference evidence="3 5" key="2">
    <citation type="submission" date="2020-03" db="EMBL/GenBank/DDBJ databases">
        <title>Characterization of ganglioside-mimicking enterococci.</title>
        <authorList>
            <person name="Patry R.T."/>
            <person name="Nothaft H."/>
            <person name="Bridger R."/>
            <person name="Shajahan A."/>
            <person name="Huynh S."/>
            <person name="Sanchez S."/>
            <person name="Azadi P."/>
            <person name="Cooper K."/>
            <person name="Miller W.G."/>
            <person name="Parker C.T."/>
            <person name="Wells L."/>
            <person name="Szymanski C.M."/>
        </authorList>
    </citation>
    <scope>NUCLEOTIDE SEQUENCE [LARGE SCALE GENOMIC DNA]</scope>
    <source>
        <strain evidence="3 5">EGM181</strain>
    </source>
</reference>
<accession>A0A366U9T1</accession>
<organism evidence="2 4">
    <name type="scientific">Enterococcus gallinarum</name>
    <dbReference type="NCBI Taxonomy" id="1353"/>
    <lineage>
        <taxon>Bacteria</taxon>
        <taxon>Bacillati</taxon>
        <taxon>Bacillota</taxon>
        <taxon>Bacilli</taxon>
        <taxon>Lactobacillales</taxon>
        <taxon>Enterococcaceae</taxon>
        <taxon>Enterococcus</taxon>
    </lineage>
</organism>
<sequence length="82" mass="9377">MPEYTDLTASAAIVNAFITKYNQLKSIYPEAVIELCDDQGHQITEVKKINSELIELIIDDSQGPKFRYIHPSQFDLTFTVKQ</sequence>
<dbReference type="Proteomes" id="UP000439965">
    <property type="component" value="Unassembled WGS sequence"/>
</dbReference>
<evidence type="ECO:0000313" key="5">
    <source>
        <dbReference type="Proteomes" id="UP000516696"/>
    </source>
</evidence>
<name>A0A366U9T1_ENTGA</name>
<gene>
    <name evidence="3" type="ORF">EGM181_11730</name>
    <name evidence="2" type="ORF">GTI89_08960</name>
    <name evidence="1" type="ORF">P7E30_01015</name>
</gene>
<dbReference type="RefSeq" id="WP_005471087.1">
    <property type="nucleotide sequence ID" value="NZ_BSYC01000001.1"/>
</dbReference>
<dbReference type="AlphaFoldDB" id="A0A366U9T1"/>
<dbReference type="Proteomes" id="UP000516696">
    <property type="component" value="Chromosome"/>
</dbReference>
<proteinExistence type="predicted"/>
<dbReference type="EMBL" id="JARPZN010000001">
    <property type="protein sequence ID" value="MDT2688784.1"/>
    <property type="molecule type" value="Genomic_DNA"/>
</dbReference>
<reference evidence="1" key="3">
    <citation type="submission" date="2023-03" db="EMBL/GenBank/DDBJ databases">
        <authorList>
            <person name="Shen W."/>
            <person name="Cai J."/>
        </authorList>
    </citation>
    <scope>NUCLEOTIDE SEQUENCE</scope>
    <source>
        <strain evidence="1">K69-2</strain>
    </source>
</reference>
<evidence type="ECO:0000313" key="3">
    <source>
        <dbReference type="EMBL" id="QOG27883.1"/>
    </source>
</evidence>
<evidence type="ECO:0000313" key="2">
    <source>
        <dbReference type="EMBL" id="MXS26187.1"/>
    </source>
</evidence>
<protein>
    <submittedName>
        <fullName evidence="2">Uncharacterized protein</fullName>
    </submittedName>
</protein>
<evidence type="ECO:0000313" key="1">
    <source>
        <dbReference type="EMBL" id="MDT2688784.1"/>
    </source>
</evidence>
<reference evidence="2 4" key="1">
    <citation type="submission" date="2019-04" db="EMBL/GenBank/DDBJ databases">
        <title>Step-wise assembly of the neonatal virome modulated by breast feeding.</title>
        <authorList>
            <person name="Liang G."/>
            <person name="Bushman F."/>
        </authorList>
    </citation>
    <scope>NUCLEOTIDE SEQUENCE [LARGE SCALE GENOMIC DNA]</scope>
    <source>
        <strain evidence="2 4">E3404</strain>
    </source>
</reference>